<keyword evidence="1" id="KW-0472">Membrane</keyword>
<feature type="transmembrane region" description="Helical" evidence="1">
    <location>
        <begin position="298"/>
        <end position="320"/>
    </location>
</feature>
<evidence type="ECO:0000256" key="1">
    <source>
        <dbReference type="SAM" id="Phobius"/>
    </source>
</evidence>
<proteinExistence type="predicted"/>
<dbReference type="OrthoDB" id="1452241at2"/>
<organism evidence="2 3">
    <name type="scientific">Avibacterium volantium</name>
    <name type="common">Pasteurella volantium</name>
    <dbReference type="NCBI Taxonomy" id="762"/>
    <lineage>
        <taxon>Bacteria</taxon>
        <taxon>Pseudomonadati</taxon>
        <taxon>Pseudomonadota</taxon>
        <taxon>Gammaproteobacteria</taxon>
        <taxon>Pasteurellales</taxon>
        <taxon>Pasteurellaceae</taxon>
        <taxon>Avibacterium</taxon>
    </lineage>
</organism>
<name>A0A3S4L025_AVIVO</name>
<dbReference type="EMBL" id="LR134167">
    <property type="protein sequence ID" value="VEB24402.1"/>
    <property type="molecule type" value="Genomic_DNA"/>
</dbReference>
<dbReference type="AlphaFoldDB" id="A0A3S4L025"/>
<accession>A0A3S4L025</accession>
<gene>
    <name evidence="2" type="ORF">NCTC3438_01499</name>
</gene>
<evidence type="ECO:0000313" key="2">
    <source>
        <dbReference type="EMBL" id="VEB24402.1"/>
    </source>
</evidence>
<evidence type="ECO:0000313" key="3">
    <source>
        <dbReference type="Proteomes" id="UP000268198"/>
    </source>
</evidence>
<keyword evidence="1" id="KW-1133">Transmembrane helix</keyword>
<dbReference type="RefSeq" id="WP_126372555.1">
    <property type="nucleotide sequence ID" value="NZ_LR134167.1"/>
</dbReference>
<sequence length="323" mass="38643">MRSFILGYLGSSDSSSSDKRSKNVGLDIHINLWNSQYDRNKYYIDIGLMIEDISLVESILIYVPFKILKPEDLAKTLVQDRRLLSAIFNKKVNTNSYEGVREHLQIDDDDVILYKLRDEQFRYTPYSEYTKIEIQCTNILSKRETENDPKLKKYKKYYFRFRIKPENISTIIKKENQDNKVWQDPSLRTTETIDFRINELRSCPDELRESYLEQRNFDIKTIHYLIIRNSSDTFINVDSKALTSRLLEHEIWENYLPKEIDKEKDMMAYHFKEKNNDGIKVYTNLSQFSYLFNVKKRLCIYFLISMFIAIIASYISSFIYDHL</sequence>
<reference evidence="2 3" key="1">
    <citation type="submission" date="2018-12" db="EMBL/GenBank/DDBJ databases">
        <authorList>
            <consortium name="Pathogen Informatics"/>
        </authorList>
    </citation>
    <scope>NUCLEOTIDE SEQUENCE [LARGE SCALE GENOMIC DNA]</scope>
    <source>
        <strain evidence="2 3">NCTC3438</strain>
    </source>
</reference>
<keyword evidence="1" id="KW-0812">Transmembrane</keyword>
<protein>
    <submittedName>
        <fullName evidence="2">Uncharacterized protein</fullName>
    </submittedName>
</protein>
<keyword evidence="3" id="KW-1185">Reference proteome</keyword>
<dbReference type="KEGG" id="avt:NCTC3438_01499"/>
<dbReference type="Proteomes" id="UP000268198">
    <property type="component" value="Chromosome"/>
</dbReference>